<dbReference type="SUPFAM" id="SSF50182">
    <property type="entry name" value="Sm-like ribonucleoproteins"/>
    <property type="match status" value="1"/>
</dbReference>
<organism evidence="7 8">
    <name type="scientific">Propionigenium maris DSM 9537</name>
    <dbReference type="NCBI Taxonomy" id="1123000"/>
    <lineage>
        <taxon>Bacteria</taxon>
        <taxon>Fusobacteriati</taxon>
        <taxon>Fusobacteriota</taxon>
        <taxon>Fusobacteriia</taxon>
        <taxon>Fusobacteriales</taxon>
        <taxon>Fusobacteriaceae</taxon>
        <taxon>Propionigenium</taxon>
    </lineage>
</organism>
<evidence type="ECO:0000256" key="1">
    <source>
        <dbReference type="ARBA" id="ARBA00022475"/>
    </source>
</evidence>
<dbReference type="PANTHER" id="PTHR37011">
    <property type="entry name" value="POT FAMILY PEPTIDE TRANSPORT PROTEIN-RELATED"/>
    <property type="match status" value="1"/>
</dbReference>
<dbReference type="Proteomes" id="UP001144471">
    <property type="component" value="Unassembled WGS sequence"/>
</dbReference>
<keyword evidence="1" id="KW-1003">Cell membrane</keyword>
<evidence type="ECO:0000256" key="2">
    <source>
        <dbReference type="ARBA" id="ARBA00022729"/>
    </source>
</evidence>
<accession>A0A9W6GMB6</accession>
<dbReference type="InterPro" id="IPR047807">
    <property type="entry name" value="YgdI/YgdR-like_SH3-like"/>
</dbReference>
<evidence type="ECO:0000313" key="8">
    <source>
        <dbReference type="Proteomes" id="UP001144471"/>
    </source>
</evidence>
<evidence type="ECO:0000256" key="5">
    <source>
        <dbReference type="ARBA" id="ARBA00023288"/>
    </source>
</evidence>
<keyword evidence="3" id="KW-0472">Membrane</keyword>
<keyword evidence="5 7" id="KW-0449">Lipoprotein</keyword>
<protein>
    <submittedName>
        <fullName evidence="7">Lipoprotein</fullName>
    </submittedName>
</protein>
<keyword evidence="4" id="KW-0564">Palmitate</keyword>
<name>A0A9W6GMB6_9FUSO</name>
<dbReference type="EMBL" id="BSDY01000007">
    <property type="protein sequence ID" value="GLI56202.1"/>
    <property type="molecule type" value="Genomic_DNA"/>
</dbReference>
<dbReference type="AlphaFoldDB" id="A0A9W6GMB6"/>
<dbReference type="PANTHER" id="PTHR37011:SF1">
    <property type="entry name" value="POT FAMILY PEPTIDE TRANSPORT PROTEIN"/>
    <property type="match status" value="1"/>
</dbReference>
<dbReference type="PROSITE" id="PS51257">
    <property type="entry name" value="PROKAR_LIPOPROTEIN"/>
    <property type="match status" value="1"/>
</dbReference>
<keyword evidence="8" id="KW-1185">Reference proteome</keyword>
<dbReference type="Pfam" id="PF06004">
    <property type="entry name" value="DUF903"/>
    <property type="match status" value="1"/>
</dbReference>
<reference evidence="7" key="1">
    <citation type="submission" date="2022-12" db="EMBL/GenBank/DDBJ databases">
        <title>Reference genome sequencing for broad-spectrum identification of bacterial and archaeal isolates by mass spectrometry.</title>
        <authorList>
            <person name="Sekiguchi Y."/>
            <person name="Tourlousse D.M."/>
        </authorList>
    </citation>
    <scope>NUCLEOTIDE SEQUENCE</scope>
    <source>
        <strain evidence="7">10succ1</strain>
    </source>
</reference>
<dbReference type="RefSeq" id="WP_281835180.1">
    <property type="nucleotide sequence ID" value="NZ_BSDY01000007.1"/>
</dbReference>
<dbReference type="InterPro" id="IPR010305">
    <property type="entry name" value="YgdI/YgdR-like"/>
</dbReference>
<evidence type="ECO:0000256" key="3">
    <source>
        <dbReference type="ARBA" id="ARBA00023136"/>
    </source>
</evidence>
<evidence type="ECO:0000259" key="6">
    <source>
        <dbReference type="Pfam" id="PF06004"/>
    </source>
</evidence>
<dbReference type="InterPro" id="IPR010920">
    <property type="entry name" value="LSM_dom_sf"/>
</dbReference>
<evidence type="ECO:0000256" key="4">
    <source>
        <dbReference type="ARBA" id="ARBA00023139"/>
    </source>
</evidence>
<feature type="domain" description="Lipoprotein YgdI/YgdR-like SH3-like" evidence="6">
    <location>
        <begin position="25"/>
        <end position="70"/>
    </location>
</feature>
<proteinExistence type="predicted"/>
<keyword evidence="2" id="KW-0732">Signal</keyword>
<dbReference type="NCBIfam" id="NF033216">
    <property type="entry name" value="lipo_YgdI_YgdR"/>
    <property type="match status" value="1"/>
</dbReference>
<dbReference type="Gene3D" id="2.30.30.100">
    <property type="match status" value="1"/>
</dbReference>
<evidence type="ECO:0000313" key="7">
    <source>
        <dbReference type="EMBL" id="GLI56202.1"/>
    </source>
</evidence>
<sequence>MKLKRLVLSMVVAGALIGCSTPQRIVLKDDTVIETRDEVDYNKKTGFYEYEDAAGNENKINSAEVLQIQEM</sequence>
<comment type="caution">
    <text evidence="7">The sequence shown here is derived from an EMBL/GenBank/DDBJ whole genome shotgun (WGS) entry which is preliminary data.</text>
</comment>
<gene>
    <name evidence="7" type="ORF">PM10SUCC1_17160</name>
</gene>